<dbReference type="RefSeq" id="XP_018386367.1">
    <property type="nucleotide sequence ID" value="XM_018533384.1"/>
</dbReference>
<dbReference type="VEuPathDB" id="FungiDB:CC77DRAFT_842436"/>
<proteinExistence type="predicted"/>
<evidence type="ECO:0000313" key="1">
    <source>
        <dbReference type="EMBL" id="OAG20946.1"/>
    </source>
</evidence>
<evidence type="ECO:0000313" key="2">
    <source>
        <dbReference type="Proteomes" id="UP000077248"/>
    </source>
</evidence>
<name>A0A177DN89_ALTAL</name>
<protein>
    <submittedName>
        <fullName evidence="1">Uncharacterized protein</fullName>
    </submittedName>
</protein>
<dbReference type="EMBL" id="KV441477">
    <property type="protein sequence ID" value="OAG20946.1"/>
    <property type="molecule type" value="Genomic_DNA"/>
</dbReference>
<keyword evidence="2" id="KW-1185">Reference proteome</keyword>
<organism evidence="1 2">
    <name type="scientific">Alternaria alternata</name>
    <name type="common">Alternaria rot fungus</name>
    <name type="synonym">Torula alternata</name>
    <dbReference type="NCBI Taxonomy" id="5599"/>
    <lineage>
        <taxon>Eukaryota</taxon>
        <taxon>Fungi</taxon>
        <taxon>Dikarya</taxon>
        <taxon>Ascomycota</taxon>
        <taxon>Pezizomycotina</taxon>
        <taxon>Dothideomycetes</taxon>
        <taxon>Pleosporomycetidae</taxon>
        <taxon>Pleosporales</taxon>
        <taxon>Pleosporineae</taxon>
        <taxon>Pleosporaceae</taxon>
        <taxon>Alternaria</taxon>
        <taxon>Alternaria sect. Alternaria</taxon>
        <taxon>Alternaria alternata complex</taxon>
    </lineage>
</organism>
<sequence>MPTCSRGHCSYLIGTYQREPKQLLPIVLMALISIVGTEVGRLHRLRTLVGRPSLRGLVDHSLDIAPYPHVLLLSEHARHALYGERSSCRAFNDNIDVRRVLCRLPNAAYCSPSLPEHTSTSNAGYQTKSFCLLVLNKY</sequence>
<dbReference type="Proteomes" id="UP000077248">
    <property type="component" value="Unassembled WGS sequence"/>
</dbReference>
<dbReference type="GeneID" id="29118978"/>
<dbReference type="KEGG" id="aalt:CC77DRAFT_842436"/>
<reference evidence="1 2" key="1">
    <citation type="submission" date="2016-05" db="EMBL/GenBank/DDBJ databases">
        <title>Comparative analysis of secretome profiles of manganese(II)-oxidizing ascomycete fungi.</title>
        <authorList>
            <consortium name="DOE Joint Genome Institute"/>
            <person name="Zeiner C.A."/>
            <person name="Purvine S.O."/>
            <person name="Zink E.M."/>
            <person name="Wu S."/>
            <person name="Pasa-Tolic L."/>
            <person name="Chaput D.L."/>
            <person name="Haridas S."/>
            <person name="Grigoriev I.V."/>
            <person name="Santelli C.M."/>
            <person name="Hansel C.M."/>
        </authorList>
    </citation>
    <scope>NUCLEOTIDE SEQUENCE [LARGE SCALE GENOMIC DNA]</scope>
    <source>
        <strain evidence="1 2">SRC1lrK2f</strain>
    </source>
</reference>
<gene>
    <name evidence="1" type="ORF">CC77DRAFT_842436</name>
</gene>
<accession>A0A177DN89</accession>
<dbReference type="AlphaFoldDB" id="A0A177DN89"/>